<dbReference type="AlphaFoldDB" id="L8E7F2"/>
<evidence type="ECO:0000313" key="1">
    <source>
        <dbReference type="EMBL" id="CCQ43059.1"/>
    </source>
</evidence>
<dbReference type="OrthoDB" id="414661at2759"/>
<sequence length="144" mass="15236">MALSSVMASGTVRMAGMSKTALKVFHATTELLSVAMIFALGNKMQNVMGQWIVQMEVMKKAAPAAGVPPPFTASSEAQTPWRGVGRGRSASTLLDLPTVVPQSSPGSGFFLQPTVFMETGCQIPHHGLHTSGCMFRGMPSLSPR</sequence>
<proteinExistence type="predicted"/>
<gene>
    <name evidence="1" type="primary">TMPRSS7</name>
</gene>
<protein>
    <submittedName>
        <fullName evidence="1">Alternative protein TMPRSS7</fullName>
    </submittedName>
</protein>
<dbReference type="EMBL" id="HF583562">
    <property type="protein sequence ID" value="CCQ43059.1"/>
    <property type="molecule type" value="Genomic_DNA"/>
</dbReference>
<name>L8E7F2_HUMAN</name>
<accession>L8E7F2</accession>
<reference evidence="1" key="1">
    <citation type="journal article" date="2013" name="PLoS ONE">
        <title>Direct detection of alternative open reading frames translation products in human significantly expands the proteome.</title>
        <authorList>
            <person name="Vanderperre B."/>
            <person name="Lucier J.-F."/>
            <person name="Motard J."/>
            <person name="Tremblay G."/>
            <person name="Vanderperre S."/>
            <person name="Wisztorski M."/>
            <person name="Salzet M."/>
            <person name="Boisvert F.-M."/>
            <person name="Roucou X."/>
        </authorList>
    </citation>
    <scope>NUCLEOTIDE SEQUENCE</scope>
</reference>
<organism evidence="1">
    <name type="scientific">Homo sapiens</name>
    <name type="common">Human</name>
    <dbReference type="NCBI Taxonomy" id="9606"/>
    <lineage>
        <taxon>Eukaryota</taxon>
        <taxon>Metazoa</taxon>
        <taxon>Chordata</taxon>
        <taxon>Craniata</taxon>
        <taxon>Vertebrata</taxon>
        <taxon>Euteleostomi</taxon>
        <taxon>Mammalia</taxon>
        <taxon>Eutheria</taxon>
        <taxon>Euarchontoglires</taxon>
        <taxon>Primates</taxon>
        <taxon>Haplorrhini</taxon>
        <taxon>Catarrhini</taxon>
        <taxon>Hominidae</taxon>
        <taxon>Homo</taxon>
    </lineage>
</organism>
<dbReference type="PeptideAtlas" id="L8E7F2"/>